<accession>A0A9Q0IYM5</accession>
<comment type="caution">
    <text evidence="2">The sequence shown here is derived from an EMBL/GenBank/DDBJ whole genome shotgun (WGS) entry which is preliminary data.</text>
</comment>
<sequence>MNTLLRKAESVVAGDAVSGPDPDAYIDTGSEEKAHHESTMDDDDTGSDSEEVDDEEVEDDEYPDSPSIPFRETLDEVHRNMYEEHHVCTLYSTMLCVISLSSDCLLRMKESDNL</sequence>
<dbReference type="EMBL" id="JAKUCV010007487">
    <property type="protein sequence ID" value="KAJ4823291.1"/>
    <property type="molecule type" value="Genomic_DNA"/>
</dbReference>
<feature type="region of interest" description="Disordered" evidence="1">
    <location>
        <begin position="1"/>
        <end position="70"/>
    </location>
</feature>
<evidence type="ECO:0000256" key="1">
    <source>
        <dbReference type="SAM" id="MobiDB-lite"/>
    </source>
</evidence>
<protein>
    <submittedName>
        <fullName evidence="2">Uncharacterized protein</fullName>
    </submittedName>
</protein>
<dbReference type="Proteomes" id="UP001141552">
    <property type="component" value="Unassembled WGS sequence"/>
</dbReference>
<feature type="compositionally biased region" description="Acidic residues" evidence="1">
    <location>
        <begin position="40"/>
        <end position="63"/>
    </location>
</feature>
<dbReference type="AlphaFoldDB" id="A0A9Q0IYM5"/>
<evidence type="ECO:0000313" key="2">
    <source>
        <dbReference type="EMBL" id="KAJ4823291.1"/>
    </source>
</evidence>
<organism evidence="2 3">
    <name type="scientific">Turnera subulata</name>
    <dbReference type="NCBI Taxonomy" id="218843"/>
    <lineage>
        <taxon>Eukaryota</taxon>
        <taxon>Viridiplantae</taxon>
        <taxon>Streptophyta</taxon>
        <taxon>Embryophyta</taxon>
        <taxon>Tracheophyta</taxon>
        <taxon>Spermatophyta</taxon>
        <taxon>Magnoliopsida</taxon>
        <taxon>eudicotyledons</taxon>
        <taxon>Gunneridae</taxon>
        <taxon>Pentapetalae</taxon>
        <taxon>rosids</taxon>
        <taxon>fabids</taxon>
        <taxon>Malpighiales</taxon>
        <taxon>Passifloraceae</taxon>
        <taxon>Turnera</taxon>
    </lineage>
</organism>
<feature type="compositionally biased region" description="Basic and acidic residues" evidence="1">
    <location>
        <begin position="30"/>
        <end position="39"/>
    </location>
</feature>
<proteinExistence type="predicted"/>
<reference evidence="2" key="2">
    <citation type="journal article" date="2023" name="Plants (Basel)">
        <title>Annotation of the Turnera subulata (Passifloraceae) Draft Genome Reveals the S-Locus Evolved after the Divergence of Turneroideae from Passifloroideae in a Stepwise Manner.</title>
        <authorList>
            <person name="Henning P.M."/>
            <person name="Roalson E.H."/>
            <person name="Mir W."/>
            <person name="McCubbin A.G."/>
            <person name="Shore J.S."/>
        </authorList>
    </citation>
    <scope>NUCLEOTIDE SEQUENCE</scope>
    <source>
        <strain evidence="2">F60SS</strain>
    </source>
</reference>
<reference evidence="2" key="1">
    <citation type="submission" date="2022-02" db="EMBL/GenBank/DDBJ databases">
        <authorList>
            <person name="Henning P.M."/>
            <person name="McCubbin A.G."/>
            <person name="Shore J.S."/>
        </authorList>
    </citation>
    <scope>NUCLEOTIDE SEQUENCE</scope>
    <source>
        <strain evidence="2">F60SS</strain>
        <tissue evidence="2">Leaves</tissue>
    </source>
</reference>
<evidence type="ECO:0000313" key="3">
    <source>
        <dbReference type="Proteomes" id="UP001141552"/>
    </source>
</evidence>
<name>A0A9Q0IYM5_9ROSI</name>
<gene>
    <name evidence="2" type="ORF">Tsubulata_039005</name>
</gene>
<keyword evidence="3" id="KW-1185">Reference proteome</keyword>